<dbReference type="AlphaFoldDB" id="W0PG49"/>
<dbReference type="STRING" id="1247726.MIM_c39530"/>
<name>W0PG49_ADVMD</name>
<dbReference type="RefSeq" id="WP_025374705.1">
    <property type="nucleotide sequence ID" value="NZ_CP003915.1"/>
</dbReference>
<accession>W0PG49</accession>
<dbReference type="PATRIC" id="fig|1247726.3.peg.4362"/>
<evidence type="ECO:0000256" key="1">
    <source>
        <dbReference type="ARBA" id="ARBA00022649"/>
    </source>
</evidence>
<dbReference type="Pfam" id="PF05016">
    <property type="entry name" value="ParE_toxin"/>
    <property type="match status" value="1"/>
</dbReference>
<dbReference type="eggNOG" id="COG3668">
    <property type="taxonomic scope" value="Bacteria"/>
</dbReference>
<dbReference type="Proteomes" id="UP000019095">
    <property type="component" value="Chromosome"/>
</dbReference>
<dbReference type="KEGG" id="amim:MIM_c39530"/>
<proteinExistence type="predicted"/>
<evidence type="ECO:0000313" key="2">
    <source>
        <dbReference type="EMBL" id="AHG66004.1"/>
    </source>
</evidence>
<sequence>MAEAVRYTVRLTAHFERDLDRIEAFLWDTEAYTAFDALLNELSDTVIPNLERFPHMGRVFLARPAHSVEVSNGIENLNAQFNSIANEGDQLREYVLENYLLLYAKIDTVIYLLSIRHHRQLSFNLTSHWPS</sequence>
<dbReference type="Gene3D" id="3.30.2310.20">
    <property type="entry name" value="RelE-like"/>
    <property type="match status" value="1"/>
</dbReference>
<reference evidence="2 3" key="1">
    <citation type="journal article" date="2014" name="Microbiology">
        <title>Unravelling the complete genome sequence of Advenella mimigardefordensis strain DPN7T and novel insights in the catabolism of the xenobiotic polythioester precursor 3,3'-dithiodipropionate.</title>
        <authorList>
            <person name="Wubbeler J.H."/>
            <person name="Hiessl S."/>
            <person name="Schuldes J."/>
            <person name="Thurmer A."/>
            <person name="Daniel R."/>
            <person name="Steinbuchel A."/>
        </authorList>
    </citation>
    <scope>NUCLEOTIDE SEQUENCE [LARGE SCALE GENOMIC DNA]</scope>
    <source>
        <strain evidence="3">DSM 17166 / LMG 22922 / DPN7</strain>
    </source>
</reference>
<evidence type="ECO:0000313" key="3">
    <source>
        <dbReference type="Proteomes" id="UP000019095"/>
    </source>
</evidence>
<dbReference type="InterPro" id="IPR035093">
    <property type="entry name" value="RelE/ParE_toxin_dom_sf"/>
</dbReference>
<dbReference type="EMBL" id="CP003915">
    <property type="protein sequence ID" value="AHG66004.1"/>
    <property type="molecule type" value="Genomic_DNA"/>
</dbReference>
<dbReference type="OrthoDB" id="5405593at2"/>
<dbReference type="HOGENOM" id="CLU_153065_0_0_4"/>
<organism evidence="2 3">
    <name type="scientific">Advenella mimigardefordensis (strain DSM 17166 / LMG 22922 / DPN7)</name>
    <dbReference type="NCBI Taxonomy" id="1247726"/>
    <lineage>
        <taxon>Bacteria</taxon>
        <taxon>Pseudomonadati</taxon>
        <taxon>Pseudomonadota</taxon>
        <taxon>Betaproteobacteria</taxon>
        <taxon>Burkholderiales</taxon>
        <taxon>Alcaligenaceae</taxon>
    </lineage>
</organism>
<protein>
    <submittedName>
        <fullName evidence="2">Putative plasmid stabilization system protein</fullName>
    </submittedName>
</protein>
<keyword evidence="1" id="KW-1277">Toxin-antitoxin system</keyword>
<dbReference type="InterPro" id="IPR007712">
    <property type="entry name" value="RelE/ParE_toxin"/>
</dbReference>
<gene>
    <name evidence="2" type="ORF">MIM_c39530</name>
</gene>
<keyword evidence="3" id="KW-1185">Reference proteome</keyword>